<accession>A0ABW2KKI4</accession>
<evidence type="ECO:0000256" key="1">
    <source>
        <dbReference type="ARBA" id="ARBA00023152"/>
    </source>
</evidence>
<dbReference type="InterPro" id="IPR013078">
    <property type="entry name" value="His_Pase_superF_clade-1"/>
</dbReference>
<evidence type="ECO:0000256" key="2">
    <source>
        <dbReference type="ARBA" id="ARBA00023235"/>
    </source>
</evidence>
<sequence length="233" mass="25605">MPSTRDLPFLAELTVVRHGESLANVAFAEAEAHGHDPQGLPARDADVPLSGRGEKQARRLGENWLARLPTAGRPGAVVVSPYVRAGQTARTALAAARLDLPLYVDERLRDREMGVLELLTPAQIRRRFPEEAERRARIGELYYRAPGGESWADIALRTRSVLADLHERHAGEHVLIVAHDATVLLLRTVIEGLDEAGMTAAPSAHNAAVTRWAFQDRYTARLLDDNVVSHLAD</sequence>
<dbReference type="PROSITE" id="PS00175">
    <property type="entry name" value="PG_MUTASE"/>
    <property type="match status" value="1"/>
</dbReference>
<comment type="caution">
    <text evidence="3">The sequence shown here is derived from an EMBL/GenBank/DDBJ whole genome shotgun (WGS) entry which is preliminary data.</text>
</comment>
<dbReference type="Pfam" id="PF00300">
    <property type="entry name" value="His_Phos_1"/>
    <property type="match status" value="1"/>
</dbReference>
<dbReference type="InterPro" id="IPR001345">
    <property type="entry name" value="PG/BPGM_mutase_AS"/>
</dbReference>
<evidence type="ECO:0000313" key="3">
    <source>
        <dbReference type="EMBL" id="MFC7329893.1"/>
    </source>
</evidence>
<organism evidence="3 4">
    <name type="scientific">Marinactinospora rubrisoli</name>
    <dbReference type="NCBI Taxonomy" id="2715399"/>
    <lineage>
        <taxon>Bacteria</taxon>
        <taxon>Bacillati</taxon>
        <taxon>Actinomycetota</taxon>
        <taxon>Actinomycetes</taxon>
        <taxon>Streptosporangiales</taxon>
        <taxon>Nocardiopsidaceae</taxon>
        <taxon>Marinactinospora</taxon>
    </lineage>
</organism>
<dbReference type="PANTHER" id="PTHR48100:SF1">
    <property type="entry name" value="HISTIDINE PHOSPHATASE FAMILY PROTEIN-RELATED"/>
    <property type="match status" value="1"/>
</dbReference>
<reference evidence="4" key="1">
    <citation type="journal article" date="2019" name="Int. J. Syst. Evol. Microbiol.">
        <title>The Global Catalogue of Microorganisms (GCM) 10K type strain sequencing project: providing services to taxonomists for standard genome sequencing and annotation.</title>
        <authorList>
            <consortium name="The Broad Institute Genomics Platform"/>
            <consortium name="The Broad Institute Genome Sequencing Center for Infectious Disease"/>
            <person name="Wu L."/>
            <person name="Ma J."/>
        </authorList>
    </citation>
    <scope>NUCLEOTIDE SEQUENCE [LARGE SCALE GENOMIC DNA]</scope>
    <source>
        <strain evidence="4">CGMCC 4.7382</strain>
    </source>
</reference>
<dbReference type="InterPro" id="IPR050275">
    <property type="entry name" value="PGM_Phosphatase"/>
</dbReference>
<keyword evidence="1" id="KW-0324">Glycolysis</keyword>
<name>A0ABW2KKI4_9ACTN</name>
<dbReference type="RefSeq" id="WP_379872539.1">
    <property type="nucleotide sequence ID" value="NZ_JBHTBH010000009.1"/>
</dbReference>
<dbReference type="Gene3D" id="3.40.50.1240">
    <property type="entry name" value="Phosphoglycerate mutase-like"/>
    <property type="match status" value="1"/>
</dbReference>
<dbReference type="EMBL" id="JBHTBH010000009">
    <property type="protein sequence ID" value="MFC7329893.1"/>
    <property type="molecule type" value="Genomic_DNA"/>
</dbReference>
<keyword evidence="2" id="KW-0413">Isomerase</keyword>
<dbReference type="SMART" id="SM00855">
    <property type="entry name" value="PGAM"/>
    <property type="match status" value="1"/>
</dbReference>
<dbReference type="InterPro" id="IPR029033">
    <property type="entry name" value="His_PPase_superfam"/>
</dbReference>
<dbReference type="Proteomes" id="UP001596540">
    <property type="component" value="Unassembled WGS sequence"/>
</dbReference>
<keyword evidence="4" id="KW-1185">Reference proteome</keyword>
<dbReference type="SUPFAM" id="SSF53254">
    <property type="entry name" value="Phosphoglycerate mutase-like"/>
    <property type="match status" value="1"/>
</dbReference>
<evidence type="ECO:0000313" key="4">
    <source>
        <dbReference type="Proteomes" id="UP001596540"/>
    </source>
</evidence>
<dbReference type="PANTHER" id="PTHR48100">
    <property type="entry name" value="BROAD-SPECIFICITY PHOSPHATASE YOR283W-RELATED"/>
    <property type="match status" value="1"/>
</dbReference>
<dbReference type="CDD" id="cd07067">
    <property type="entry name" value="HP_PGM_like"/>
    <property type="match status" value="1"/>
</dbReference>
<gene>
    <name evidence="3" type="ORF">ACFQRF_19340</name>
</gene>
<proteinExistence type="predicted"/>
<protein>
    <submittedName>
        <fullName evidence="3">Histidine phosphatase family protein</fullName>
    </submittedName>
</protein>